<keyword evidence="1" id="KW-0059">Arsenical resistance</keyword>
<dbReference type="PROSITE" id="PS50987">
    <property type="entry name" value="HTH_ARSR_2"/>
    <property type="match status" value="1"/>
</dbReference>
<keyword evidence="3" id="KW-0238">DNA-binding</keyword>
<dbReference type="FunFam" id="1.10.10.10:FF:000279">
    <property type="entry name" value="Transcriptional regulator, ArsR family"/>
    <property type="match status" value="1"/>
</dbReference>
<dbReference type="SMART" id="SM00418">
    <property type="entry name" value="HTH_ARSR"/>
    <property type="match status" value="1"/>
</dbReference>
<evidence type="ECO:0000313" key="7">
    <source>
        <dbReference type="Proteomes" id="UP000034071"/>
    </source>
</evidence>
<dbReference type="InterPro" id="IPR036388">
    <property type="entry name" value="WH-like_DNA-bd_sf"/>
</dbReference>
<keyword evidence="7" id="KW-1185">Reference proteome</keyword>
<feature type="domain" description="HTH arsR-type" evidence="5">
    <location>
        <begin position="1"/>
        <end position="90"/>
    </location>
</feature>
<dbReference type="EMBL" id="CP010975">
    <property type="protein sequence ID" value="AKE52132.1"/>
    <property type="molecule type" value="Genomic_DNA"/>
</dbReference>
<protein>
    <submittedName>
        <fullName evidence="6">Arsenic resistance transcriptional regulator</fullName>
    </submittedName>
</protein>
<dbReference type="InterPro" id="IPR001845">
    <property type="entry name" value="HTH_ArsR_DNA-bd_dom"/>
</dbReference>
<dbReference type="InterPro" id="IPR011991">
    <property type="entry name" value="ArsR-like_HTH"/>
</dbReference>
<dbReference type="PANTHER" id="PTHR33154:SF18">
    <property type="entry name" value="ARSENICAL RESISTANCE OPERON REPRESSOR"/>
    <property type="match status" value="1"/>
</dbReference>
<dbReference type="Proteomes" id="UP000034071">
    <property type="component" value="Chromosome"/>
</dbReference>
<dbReference type="InterPro" id="IPR051081">
    <property type="entry name" value="HTH_MetalResp_TranReg"/>
</dbReference>
<dbReference type="Pfam" id="PF01022">
    <property type="entry name" value="HTH_5"/>
    <property type="match status" value="1"/>
</dbReference>
<dbReference type="InterPro" id="IPR036390">
    <property type="entry name" value="WH_DNA-bd_sf"/>
</dbReference>
<evidence type="ECO:0000256" key="3">
    <source>
        <dbReference type="ARBA" id="ARBA00023125"/>
    </source>
</evidence>
<dbReference type="Gene3D" id="1.10.10.10">
    <property type="entry name" value="Winged helix-like DNA-binding domain superfamily/Winged helix DNA-binding domain"/>
    <property type="match status" value="1"/>
</dbReference>
<name>A0A0F6TQP0_9GAMM</name>
<keyword evidence="2" id="KW-0805">Transcription regulation</keyword>
<dbReference type="CDD" id="cd00090">
    <property type="entry name" value="HTH_ARSR"/>
    <property type="match status" value="1"/>
</dbReference>
<sequence>MIAPNEFFKCLSDETRLKTILLILNEKELCVCELTEAIAESQPKVSRHLAQLKNMSVLSTRRQSQWVYYRLNDDLPSWARSVLETTLAAQSESIQPYLNNLAAMDNRPVCCN</sequence>
<proteinExistence type="predicted"/>
<dbReference type="PRINTS" id="PR00778">
    <property type="entry name" value="HTHARSR"/>
</dbReference>
<dbReference type="RefSeq" id="WP_046562336.1">
    <property type="nucleotide sequence ID" value="NZ_CP010975.1"/>
</dbReference>
<keyword evidence="4" id="KW-0804">Transcription</keyword>
<dbReference type="GO" id="GO:0003677">
    <property type="term" value="F:DNA binding"/>
    <property type="evidence" value="ECO:0007669"/>
    <property type="project" value="UniProtKB-KW"/>
</dbReference>
<dbReference type="GO" id="GO:0046685">
    <property type="term" value="P:response to arsenic-containing substance"/>
    <property type="evidence" value="ECO:0007669"/>
    <property type="project" value="UniProtKB-KW"/>
</dbReference>
<evidence type="ECO:0000259" key="5">
    <source>
        <dbReference type="PROSITE" id="PS50987"/>
    </source>
</evidence>
<dbReference type="STRING" id="914150.TQ33_1172"/>
<organism evidence="6 7">
    <name type="scientific">Kangiella geojedonensis</name>
    <dbReference type="NCBI Taxonomy" id="914150"/>
    <lineage>
        <taxon>Bacteria</taxon>
        <taxon>Pseudomonadati</taxon>
        <taxon>Pseudomonadota</taxon>
        <taxon>Gammaproteobacteria</taxon>
        <taxon>Kangiellales</taxon>
        <taxon>Kangiellaceae</taxon>
        <taxon>Kangiella</taxon>
    </lineage>
</organism>
<gene>
    <name evidence="6" type="ORF">TQ33_1172</name>
</gene>
<dbReference type="NCBIfam" id="NF007528">
    <property type="entry name" value="PRK10141.1"/>
    <property type="match status" value="1"/>
</dbReference>
<accession>A0A0F6TQP0</accession>
<dbReference type="PATRIC" id="fig|914150.5.peg.1188"/>
<evidence type="ECO:0000256" key="4">
    <source>
        <dbReference type="ARBA" id="ARBA00023163"/>
    </source>
</evidence>
<evidence type="ECO:0000256" key="2">
    <source>
        <dbReference type="ARBA" id="ARBA00023015"/>
    </source>
</evidence>
<dbReference type="HOGENOM" id="CLU_097806_3_1_6"/>
<evidence type="ECO:0000313" key="6">
    <source>
        <dbReference type="EMBL" id="AKE52132.1"/>
    </source>
</evidence>
<reference evidence="6 7" key="1">
    <citation type="submission" date="2015-02" db="EMBL/GenBank/DDBJ databases">
        <title>Complete genome sequence of Kangiella geojedonensis strain YCS-5T.</title>
        <authorList>
            <person name="Kim K.M."/>
        </authorList>
    </citation>
    <scope>NUCLEOTIDE SEQUENCE [LARGE SCALE GENOMIC DNA]</scope>
    <source>
        <strain evidence="6 7">YCS-5</strain>
    </source>
</reference>
<dbReference type="NCBIfam" id="NF033788">
    <property type="entry name" value="HTH_metalloreg"/>
    <property type="match status" value="1"/>
</dbReference>
<dbReference type="PANTHER" id="PTHR33154">
    <property type="entry name" value="TRANSCRIPTIONAL REGULATOR, ARSR FAMILY"/>
    <property type="match status" value="1"/>
</dbReference>
<dbReference type="AlphaFoldDB" id="A0A0F6TQP0"/>
<dbReference type="GO" id="GO:0003700">
    <property type="term" value="F:DNA-binding transcription factor activity"/>
    <property type="evidence" value="ECO:0007669"/>
    <property type="project" value="InterPro"/>
</dbReference>
<evidence type="ECO:0000256" key="1">
    <source>
        <dbReference type="ARBA" id="ARBA00022849"/>
    </source>
</evidence>
<dbReference type="KEGG" id="kge:TQ33_1172"/>
<dbReference type="SUPFAM" id="SSF46785">
    <property type="entry name" value="Winged helix' DNA-binding domain"/>
    <property type="match status" value="1"/>
</dbReference>